<dbReference type="GeneID" id="87870098"/>
<keyword evidence="2" id="KW-1185">Reference proteome</keyword>
<gene>
    <name evidence="1" type="ORF">B0T23DRAFT_147936</name>
</gene>
<reference evidence="1 2" key="1">
    <citation type="journal article" date="2023" name="Mol. Phylogenet. Evol.">
        <title>Genome-scale phylogeny and comparative genomics of the fungal order Sordariales.</title>
        <authorList>
            <person name="Hensen N."/>
            <person name="Bonometti L."/>
            <person name="Westerberg I."/>
            <person name="Brannstrom I.O."/>
            <person name="Guillou S."/>
            <person name="Cros-Aarteil S."/>
            <person name="Calhoun S."/>
            <person name="Haridas S."/>
            <person name="Kuo A."/>
            <person name="Mondo S."/>
            <person name="Pangilinan J."/>
            <person name="Riley R."/>
            <person name="LaButti K."/>
            <person name="Andreopoulos B."/>
            <person name="Lipzen A."/>
            <person name="Chen C."/>
            <person name="Yan M."/>
            <person name="Daum C."/>
            <person name="Ng V."/>
            <person name="Clum A."/>
            <person name="Steindorff A."/>
            <person name="Ohm R.A."/>
            <person name="Martin F."/>
            <person name="Silar P."/>
            <person name="Natvig D.O."/>
            <person name="Lalanne C."/>
            <person name="Gautier V."/>
            <person name="Ament-Velasquez S.L."/>
            <person name="Kruys A."/>
            <person name="Hutchinson M.I."/>
            <person name="Powell A.J."/>
            <person name="Barry K."/>
            <person name="Miller A.N."/>
            <person name="Grigoriev I.V."/>
            <person name="Debuchy R."/>
            <person name="Gladieux P."/>
            <person name="Hiltunen Thoren M."/>
            <person name="Johannesson H."/>
        </authorList>
    </citation>
    <scope>NUCLEOTIDE SEQUENCE [LARGE SCALE GENOMIC DNA]</scope>
    <source>
        <strain evidence="1 2">FGSC 10403</strain>
    </source>
</reference>
<dbReference type="Proteomes" id="UP001285908">
    <property type="component" value="Unassembled WGS sequence"/>
</dbReference>
<protein>
    <submittedName>
        <fullName evidence="1">Uncharacterized protein</fullName>
    </submittedName>
</protein>
<accession>A0AAJ0I839</accession>
<dbReference type="RefSeq" id="XP_062693155.1">
    <property type="nucleotide sequence ID" value="XM_062832476.1"/>
</dbReference>
<comment type="caution">
    <text evidence="1">The sequence shown here is derived from an EMBL/GenBank/DDBJ whole genome shotgun (WGS) entry which is preliminary data.</text>
</comment>
<evidence type="ECO:0000313" key="1">
    <source>
        <dbReference type="EMBL" id="KAK3492697.1"/>
    </source>
</evidence>
<sequence>MLQFSSPTPVHICSGNPVTFALGFGLGFGIVGNCNYVVVSFFSPCLPVCPTLMMPVIITYANDPVLGLHCPPLLPKRRCLYIYMKEENRIPYGNKWTS</sequence>
<organism evidence="1 2">
    <name type="scientific">Neurospora hispaniola</name>
    <dbReference type="NCBI Taxonomy" id="588809"/>
    <lineage>
        <taxon>Eukaryota</taxon>
        <taxon>Fungi</taxon>
        <taxon>Dikarya</taxon>
        <taxon>Ascomycota</taxon>
        <taxon>Pezizomycotina</taxon>
        <taxon>Sordariomycetes</taxon>
        <taxon>Sordariomycetidae</taxon>
        <taxon>Sordariales</taxon>
        <taxon>Sordariaceae</taxon>
        <taxon>Neurospora</taxon>
    </lineage>
</organism>
<proteinExistence type="predicted"/>
<evidence type="ECO:0000313" key="2">
    <source>
        <dbReference type="Proteomes" id="UP001285908"/>
    </source>
</evidence>
<dbReference type="EMBL" id="JAULSX010000004">
    <property type="protein sequence ID" value="KAK3492697.1"/>
    <property type="molecule type" value="Genomic_DNA"/>
</dbReference>
<dbReference type="AlphaFoldDB" id="A0AAJ0I839"/>
<name>A0AAJ0I839_9PEZI</name>